<evidence type="ECO:0000313" key="3">
    <source>
        <dbReference type="Proteomes" id="UP001501584"/>
    </source>
</evidence>
<feature type="transmembrane region" description="Helical" evidence="1">
    <location>
        <begin position="117"/>
        <end position="134"/>
    </location>
</feature>
<comment type="caution">
    <text evidence="2">The sequence shown here is derived from an EMBL/GenBank/DDBJ whole genome shotgun (WGS) entry which is preliminary data.</text>
</comment>
<dbReference type="RefSeq" id="WP_310285973.1">
    <property type="nucleotide sequence ID" value="NZ_BAAASX010000002.1"/>
</dbReference>
<dbReference type="EMBL" id="BAAASX010000002">
    <property type="protein sequence ID" value="GAA2324363.1"/>
    <property type="molecule type" value="Genomic_DNA"/>
</dbReference>
<keyword evidence="3" id="KW-1185">Reference proteome</keyword>
<keyword evidence="1" id="KW-0472">Membrane</keyword>
<evidence type="ECO:0000313" key="2">
    <source>
        <dbReference type="EMBL" id="GAA2324363.1"/>
    </source>
</evidence>
<accession>A0ABN3F982</accession>
<reference evidence="2 3" key="1">
    <citation type="journal article" date="2019" name="Int. J. Syst. Evol. Microbiol.">
        <title>The Global Catalogue of Microorganisms (GCM) 10K type strain sequencing project: providing services to taxonomists for standard genome sequencing and annotation.</title>
        <authorList>
            <consortium name="The Broad Institute Genomics Platform"/>
            <consortium name="The Broad Institute Genome Sequencing Center for Infectious Disease"/>
            <person name="Wu L."/>
            <person name="Ma J."/>
        </authorList>
    </citation>
    <scope>NUCLEOTIDE SEQUENCE [LARGE SCALE GENOMIC DNA]</scope>
    <source>
        <strain evidence="2 3">JCM 6238</strain>
    </source>
</reference>
<feature type="transmembrane region" description="Helical" evidence="1">
    <location>
        <begin position="25"/>
        <end position="45"/>
    </location>
</feature>
<protein>
    <submittedName>
        <fullName evidence="2">Uncharacterized protein</fullName>
    </submittedName>
</protein>
<sequence length="322" mass="35310">MAPPQPDETTVENTKPTQAANSITGLRAVILLQLALLLAGTWWVFGAVYGLEGYEGDYWFTAEQLAFNQSLIWIVIPQAAILAIAVVQVGRTRWGLALLGLNTAAAVFQTLMLEGFFILGTPLLVTAAAQWVFLAHKKTRARVRHGSDPKRPLLPEAVVLPIAAAVAAALLIWNHQVNGVDNWYPPRAFEADEAPAILEDIAIAPLDVLESVEGFPAPTDRQLLEEPCDETPGWTDYTLAYTYEEPKTATDPLTRSTVAAMRERLTADGWDIVWDQEFEAGEEPPPGYTIRGEREDGLAIEFQVSDPTTALWITSGCVRDTD</sequence>
<name>A0ABN3F982_9ACTN</name>
<organism evidence="2 3">
    <name type="scientific">Glycomyces rutgersensis</name>
    <dbReference type="NCBI Taxonomy" id="58115"/>
    <lineage>
        <taxon>Bacteria</taxon>
        <taxon>Bacillati</taxon>
        <taxon>Actinomycetota</taxon>
        <taxon>Actinomycetes</taxon>
        <taxon>Glycomycetales</taxon>
        <taxon>Glycomycetaceae</taxon>
        <taxon>Glycomyces</taxon>
    </lineage>
</organism>
<dbReference type="Proteomes" id="UP001501584">
    <property type="component" value="Unassembled WGS sequence"/>
</dbReference>
<keyword evidence="1" id="KW-1133">Transmembrane helix</keyword>
<feature type="transmembrane region" description="Helical" evidence="1">
    <location>
        <begin position="65"/>
        <end position="87"/>
    </location>
</feature>
<gene>
    <name evidence="2" type="ORF">GCM10010403_13220</name>
</gene>
<proteinExistence type="predicted"/>
<evidence type="ECO:0000256" key="1">
    <source>
        <dbReference type="SAM" id="Phobius"/>
    </source>
</evidence>
<feature type="transmembrane region" description="Helical" evidence="1">
    <location>
        <begin position="94"/>
        <end position="111"/>
    </location>
</feature>
<keyword evidence="1" id="KW-0812">Transmembrane</keyword>